<dbReference type="GO" id="GO:0005886">
    <property type="term" value="C:plasma membrane"/>
    <property type="evidence" value="ECO:0007669"/>
    <property type="project" value="UniProtKB-SubCell"/>
</dbReference>
<dbReference type="InterPro" id="IPR026461">
    <property type="entry name" value="Trfase_2_rSAM/seldom_assoc"/>
</dbReference>
<dbReference type="InterPro" id="IPR001173">
    <property type="entry name" value="Glyco_trans_2-like"/>
</dbReference>
<dbReference type="GO" id="GO:0016757">
    <property type="term" value="F:glycosyltransferase activity"/>
    <property type="evidence" value="ECO:0007669"/>
    <property type="project" value="UniProtKB-KW"/>
</dbReference>
<reference key="1">
    <citation type="submission" date="2017-08" db="EMBL/GenBank/DDBJ databases">
        <title>A dynamic microbial community with high functional redundancy inhabits the cold, oxic subseafloor aquifer.</title>
        <authorList>
            <person name="Tully B.J."/>
            <person name="Wheat C.G."/>
            <person name="Glazer B.T."/>
            <person name="Huber J.A."/>
        </authorList>
    </citation>
    <scope>NUCLEOTIDE SEQUENCE [LARGE SCALE GENOMIC DNA]</scope>
</reference>
<evidence type="ECO:0000256" key="2">
    <source>
        <dbReference type="ARBA" id="ARBA00022475"/>
    </source>
</evidence>
<keyword evidence="4 7" id="KW-0808">Transferase</keyword>
<evidence type="ECO:0000256" key="1">
    <source>
        <dbReference type="ARBA" id="ARBA00004236"/>
    </source>
</evidence>
<organism evidence="7">
    <name type="scientific">OCS116 cluster bacterium</name>
    <dbReference type="NCBI Taxonomy" id="2030921"/>
    <lineage>
        <taxon>Bacteria</taxon>
        <taxon>Pseudomonadati</taxon>
        <taxon>Pseudomonadota</taxon>
        <taxon>Alphaproteobacteria</taxon>
        <taxon>OCS116 cluster</taxon>
    </lineage>
</organism>
<sequence length="234" mass="25855">MASKITVVIPSLNSAERIMPTLACLVEPMVDGVIKQVIFADGGSTDITAQIAEEVGAEFVSAPKGRGIQCKIGVIFATQSDWLLFLHDDSRLDEGWGDEVAGFIRDADNLDKAAYFKLALDDSSIKAKIVAWGANLRCKIFALPYGDQGLLISRKLYEDVGGFGTMPLMEDVDMIERIKVHIGKQNLVMLNSVLTTSADKYKDGYAKRVLRNFGYLVSYKWGKDPKQIAESYYK</sequence>
<accession>A0A2A4Z8Y9</accession>
<dbReference type="PANTHER" id="PTHR43646">
    <property type="entry name" value="GLYCOSYLTRANSFERASE"/>
    <property type="match status" value="1"/>
</dbReference>
<protein>
    <submittedName>
        <fullName evidence="7">Glycosyl transferase family 2</fullName>
    </submittedName>
</protein>
<proteinExistence type="predicted"/>
<evidence type="ECO:0000256" key="3">
    <source>
        <dbReference type="ARBA" id="ARBA00022676"/>
    </source>
</evidence>
<evidence type="ECO:0000259" key="6">
    <source>
        <dbReference type="Pfam" id="PF00535"/>
    </source>
</evidence>
<keyword evidence="5" id="KW-0472">Membrane</keyword>
<name>A0A2A4Z8Y9_9PROT</name>
<evidence type="ECO:0000256" key="4">
    <source>
        <dbReference type="ARBA" id="ARBA00022679"/>
    </source>
</evidence>
<keyword evidence="3" id="KW-0328">Glycosyltransferase</keyword>
<dbReference type="AlphaFoldDB" id="A0A2A4Z8Y9"/>
<dbReference type="EMBL" id="NVUS01000002">
    <property type="protein sequence ID" value="PCJ03477.1"/>
    <property type="molecule type" value="Genomic_DNA"/>
</dbReference>
<dbReference type="Pfam" id="PF00535">
    <property type="entry name" value="Glycos_transf_2"/>
    <property type="match status" value="1"/>
</dbReference>
<keyword evidence="2" id="KW-1003">Cell membrane</keyword>
<comment type="subcellular location">
    <subcellularLocation>
        <location evidence="1">Cell membrane</location>
    </subcellularLocation>
</comment>
<reference evidence="7" key="2">
    <citation type="journal article" date="2018" name="ISME J.">
        <title>A dynamic microbial community with high functional redundancy inhabits the cold, oxic subseafloor aquifer.</title>
        <authorList>
            <person name="Tully B.J."/>
            <person name="Wheat C.G."/>
            <person name="Glazer B.T."/>
            <person name="Huber J.A."/>
        </authorList>
    </citation>
    <scope>NUCLEOTIDE SEQUENCE</scope>
    <source>
        <strain evidence="7">NORP83</strain>
    </source>
</reference>
<dbReference type="CDD" id="cd02522">
    <property type="entry name" value="GT_2_like_a"/>
    <property type="match status" value="1"/>
</dbReference>
<dbReference type="PANTHER" id="PTHR43646:SF2">
    <property type="entry name" value="GLYCOSYLTRANSFERASE 2-LIKE DOMAIN-CONTAINING PROTEIN"/>
    <property type="match status" value="1"/>
</dbReference>
<feature type="domain" description="Glycosyltransferase 2-like" evidence="6">
    <location>
        <begin position="6"/>
        <end position="106"/>
    </location>
</feature>
<evidence type="ECO:0000313" key="7">
    <source>
        <dbReference type="EMBL" id="PCJ03477.1"/>
    </source>
</evidence>
<gene>
    <name evidence="7" type="ORF">COB13_02310</name>
</gene>
<dbReference type="SUPFAM" id="SSF53448">
    <property type="entry name" value="Nucleotide-diphospho-sugar transferases"/>
    <property type="match status" value="1"/>
</dbReference>
<evidence type="ECO:0000256" key="5">
    <source>
        <dbReference type="ARBA" id="ARBA00023136"/>
    </source>
</evidence>
<comment type="caution">
    <text evidence="7">The sequence shown here is derived from an EMBL/GenBank/DDBJ whole genome shotgun (WGS) entry which is preliminary data.</text>
</comment>
<dbReference type="InterPro" id="IPR029044">
    <property type="entry name" value="Nucleotide-diphossugar_trans"/>
</dbReference>
<dbReference type="Gene3D" id="3.90.550.10">
    <property type="entry name" value="Spore Coat Polysaccharide Biosynthesis Protein SpsA, Chain A"/>
    <property type="match status" value="1"/>
</dbReference>